<dbReference type="EMBL" id="JANQBD010000002">
    <property type="protein sequence ID" value="MCR8630357.1"/>
    <property type="molecule type" value="Genomic_DNA"/>
</dbReference>
<reference evidence="2 3" key="1">
    <citation type="submission" date="2022-08" db="EMBL/GenBank/DDBJ databases">
        <title>Paenibacillus endoradicis sp. nov., Paenibacillus radicibacter sp. nov and Paenibacillus pararadicis sp. nov., three cold-adapted plant growth-promoting bacteria isolated from root of Larix gmelinii in Great Khingan.</title>
        <authorList>
            <person name="Xue H."/>
        </authorList>
    </citation>
    <scope>NUCLEOTIDE SEQUENCE [LARGE SCALE GENOMIC DNA]</scope>
    <source>
        <strain evidence="2 3">N5-1-1-5</strain>
    </source>
</reference>
<accession>A0ABT1YBT1</accession>
<evidence type="ECO:0000313" key="3">
    <source>
        <dbReference type="Proteomes" id="UP001300012"/>
    </source>
</evidence>
<dbReference type="InterPro" id="IPR021359">
    <property type="entry name" value="DUF2812"/>
</dbReference>
<dbReference type="Proteomes" id="UP001300012">
    <property type="component" value="Unassembled WGS sequence"/>
</dbReference>
<evidence type="ECO:0000256" key="1">
    <source>
        <dbReference type="SAM" id="Phobius"/>
    </source>
</evidence>
<keyword evidence="1" id="KW-0472">Membrane</keyword>
<dbReference type="RefSeq" id="WP_258211972.1">
    <property type="nucleotide sequence ID" value="NZ_JANQBD010000002.1"/>
</dbReference>
<keyword evidence="1" id="KW-1133">Transmembrane helix</keyword>
<protein>
    <submittedName>
        <fullName evidence="2">DUF2812 domain-containing protein</fullName>
    </submittedName>
</protein>
<gene>
    <name evidence="2" type="ORF">NV381_03975</name>
</gene>
<proteinExistence type="predicted"/>
<keyword evidence="1" id="KW-0812">Transmembrane</keyword>
<keyword evidence="3" id="KW-1185">Reference proteome</keyword>
<dbReference type="Pfam" id="PF11193">
    <property type="entry name" value="DUF2812"/>
    <property type="match status" value="1"/>
</dbReference>
<comment type="caution">
    <text evidence="2">The sequence shown here is derived from an EMBL/GenBank/DDBJ whole genome shotgun (WGS) entry which is preliminary data.</text>
</comment>
<feature type="transmembrane region" description="Helical" evidence="1">
    <location>
        <begin position="113"/>
        <end position="131"/>
    </location>
</feature>
<organism evidence="2 3">
    <name type="scientific">Paenibacillus radicis</name>
    <name type="common">ex Xue et al. 2023</name>
    <dbReference type="NCBI Taxonomy" id="2972489"/>
    <lineage>
        <taxon>Bacteria</taxon>
        <taxon>Bacillati</taxon>
        <taxon>Bacillota</taxon>
        <taxon>Bacilli</taxon>
        <taxon>Bacillales</taxon>
        <taxon>Paenibacillaceae</taxon>
        <taxon>Paenibacillus</taxon>
    </lineage>
</organism>
<feature type="transmembrane region" description="Helical" evidence="1">
    <location>
        <begin position="170"/>
        <end position="192"/>
    </location>
</feature>
<sequence length="208" mass="24559">MKKYKFFINFEKEEQWLNEMAQQGYRFTKKTTGYEFQPGKPDNAVIKMDYRTFKKQEDFEDYCALFEDCGWKHITGSKSSGYQYFRKIHENGDDDIFSDADSKAGRYKRISEMWSTLATTFIPIFVVLISTDSIDKAAFLNPKLLYYTPGLWEETGAAFWKAFLFETPFALFRGFLWLLIPIMIVLYLIFAFKANKQYSKIQADKYGK</sequence>
<evidence type="ECO:0000313" key="2">
    <source>
        <dbReference type="EMBL" id="MCR8630357.1"/>
    </source>
</evidence>
<name>A0ABT1YBT1_9BACL</name>